<comment type="caution">
    <text evidence="1">The sequence shown here is derived from an EMBL/GenBank/DDBJ whole genome shotgun (WGS) entry which is preliminary data.</text>
</comment>
<accession>A0A2T7USP4</accession>
<keyword evidence="2" id="KW-1185">Reference proteome</keyword>
<dbReference type="EMBL" id="QDDR01000004">
    <property type="protein sequence ID" value="PVE47646.1"/>
    <property type="molecule type" value="Genomic_DNA"/>
</dbReference>
<name>A0A2T7USP4_9RHOB</name>
<gene>
    <name evidence="1" type="ORF">DDE23_09365</name>
</gene>
<evidence type="ECO:0000313" key="2">
    <source>
        <dbReference type="Proteomes" id="UP000244810"/>
    </source>
</evidence>
<evidence type="ECO:0008006" key="3">
    <source>
        <dbReference type="Google" id="ProtNLM"/>
    </source>
</evidence>
<evidence type="ECO:0000313" key="1">
    <source>
        <dbReference type="EMBL" id="PVE47646.1"/>
    </source>
</evidence>
<protein>
    <recommendedName>
        <fullName evidence="3">HEAT repeat domain-containing protein</fullName>
    </recommendedName>
</protein>
<dbReference type="OrthoDB" id="7875565at2"/>
<dbReference type="Proteomes" id="UP000244810">
    <property type="component" value="Unassembled WGS sequence"/>
</dbReference>
<proteinExistence type="predicted"/>
<dbReference type="AlphaFoldDB" id="A0A2T7USP4"/>
<organism evidence="1 2">
    <name type="scientific">Pararhodobacter aggregans</name>
    <dbReference type="NCBI Taxonomy" id="404875"/>
    <lineage>
        <taxon>Bacteria</taxon>
        <taxon>Pseudomonadati</taxon>
        <taxon>Pseudomonadota</taxon>
        <taxon>Alphaproteobacteria</taxon>
        <taxon>Rhodobacterales</taxon>
        <taxon>Paracoccaceae</taxon>
        <taxon>Pararhodobacter</taxon>
    </lineage>
</organism>
<reference evidence="1 2" key="1">
    <citation type="journal article" date="2011" name="Syst. Appl. Microbiol.">
        <title>Defluviimonas denitrificans gen. nov., sp. nov., and Pararhodobacter aggregans gen. nov., sp. nov., non-phototrophic Rhodobacteraceae from the biofilter of a marine aquaculture.</title>
        <authorList>
            <person name="Foesel B.U."/>
            <person name="Drake H.L."/>
            <person name="Schramm A."/>
        </authorList>
    </citation>
    <scope>NUCLEOTIDE SEQUENCE [LARGE SCALE GENOMIC DNA]</scope>
    <source>
        <strain evidence="1 2">D1-19</strain>
    </source>
</reference>
<sequence length="163" mass="17883">MIQQMHHQAEGPIPQPVSALAALVHRALCDLKPLSRVPEAMVAAIGAQCGEEEIAAAIAWLDELACERRAVQDWDRTALNELLRVQDLLHAILCRVPGCHFEAVAAGLKSPEWRTRIHVAMALDALDRRAALPHLRRALAREQDDQAGQVMVLTLARAESEGV</sequence>
<dbReference type="RefSeq" id="WP_107751018.1">
    <property type="nucleotide sequence ID" value="NZ_QBKF01000003.1"/>
</dbReference>